<evidence type="ECO:0000256" key="1">
    <source>
        <dbReference type="SAM" id="MobiDB-lite"/>
    </source>
</evidence>
<dbReference type="Proteomes" id="UP000323506">
    <property type="component" value="Chromosome A08"/>
</dbReference>
<protein>
    <submittedName>
        <fullName evidence="2">Uncharacterized protein</fullName>
    </submittedName>
</protein>
<keyword evidence="3" id="KW-1185">Reference proteome</keyword>
<reference evidence="2 3" key="1">
    <citation type="submission" date="2019-06" db="EMBL/GenBank/DDBJ databases">
        <title>WGS assembly of Gossypium darwinii.</title>
        <authorList>
            <person name="Chen Z.J."/>
            <person name="Sreedasyam A."/>
            <person name="Ando A."/>
            <person name="Song Q."/>
            <person name="De L."/>
            <person name="Hulse-Kemp A."/>
            <person name="Ding M."/>
            <person name="Ye W."/>
            <person name="Kirkbride R."/>
            <person name="Jenkins J."/>
            <person name="Plott C."/>
            <person name="Lovell J."/>
            <person name="Lin Y.-M."/>
            <person name="Vaughn R."/>
            <person name="Liu B."/>
            <person name="Li W."/>
            <person name="Simpson S."/>
            <person name="Scheffler B."/>
            <person name="Saski C."/>
            <person name="Grover C."/>
            <person name="Hu G."/>
            <person name="Conover J."/>
            <person name="Carlson J."/>
            <person name="Shu S."/>
            <person name="Boston L."/>
            <person name="Williams M."/>
            <person name="Peterson D."/>
            <person name="Mcgee K."/>
            <person name="Jones D."/>
            <person name="Wendel J."/>
            <person name="Stelly D."/>
            <person name="Grimwood J."/>
            <person name="Schmutz J."/>
        </authorList>
    </citation>
    <scope>NUCLEOTIDE SEQUENCE [LARGE SCALE GENOMIC DNA]</scope>
    <source>
        <strain evidence="2">1808015.09</strain>
    </source>
</reference>
<gene>
    <name evidence="2" type="ORF">ES288_A08G255700v1</name>
</gene>
<evidence type="ECO:0000313" key="2">
    <source>
        <dbReference type="EMBL" id="TYH07713.1"/>
    </source>
</evidence>
<feature type="compositionally biased region" description="Gly residues" evidence="1">
    <location>
        <begin position="30"/>
        <end position="42"/>
    </location>
</feature>
<proteinExistence type="predicted"/>
<organism evidence="2 3">
    <name type="scientific">Gossypium darwinii</name>
    <name type="common">Darwin's cotton</name>
    <name type="synonym">Gossypium barbadense var. darwinii</name>
    <dbReference type="NCBI Taxonomy" id="34276"/>
    <lineage>
        <taxon>Eukaryota</taxon>
        <taxon>Viridiplantae</taxon>
        <taxon>Streptophyta</taxon>
        <taxon>Embryophyta</taxon>
        <taxon>Tracheophyta</taxon>
        <taxon>Spermatophyta</taxon>
        <taxon>Magnoliopsida</taxon>
        <taxon>eudicotyledons</taxon>
        <taxon>Gunneridae</taxon>
        <taxon>Pentapetalae</taxon>
        <taxon>rosids</taxon>
        <taxon>malvids</taxon>
        <taxon>Malvales</taxon>
        <taxon>Malvaceae</taxon>
        <taxon>Malvoideae</taxon>
        <taxon>Gossypium</taxon>
    </lineage>
</organism>
<sequence>MRRVFRRCDRGFSVSSCRCQTRRRPMVGAPSGGGGARDGQGQRGEWRLNFGG</sequence>
<dbReference type="EMBL" id="CM017695">
    <property type="protein sequence ID" value="TYH07713.1"/>
    <property type="molecule type" value="Genomic_DNA"/>
</dbReference>
<dbReference type="AlphaFoldDB" id="A0A5D2FQF2"/>
<evidence type="ECO:0000313" key="3">
    <source>
        <dbReference type="Proteomes" id="UP000323506"/>
    </source>
</evidence>
<name>A0A5D2FQF2_GOSDA</name>
<feature type="region of interest" description="Disordered" evidence="1">
    <location>
        <begin position="23"/>
        <end position="52"/>
    </location>
</feature>
<accession>A0A5D2FQF2</accession>